<dbReference type="EMBL" id="LACI01001568">
    <property type="protein sequence ID" value="KJU84214.1"/>
    <property type="molecule type" value="Genomic_DNA"/>
</dbReference>
<accession>A0A0F3GQF2</accession>
<dbReference type="Proteomes" id="UP000033423">
    <property type="component" value="Unassembled WGS sequence"/>
</dbReference>
<sequence length="53" mass="6421">MLKSYFFAIKSSKTVEKVNDCVEKFDILNKCFIPLISHRYEWFRFHMEMAIGK</sequence>
<name>A0A0F3GQF2_9BACT</name>
<evidence type="ECO:0000313" key="2">
    <source>
        <dbReference type="Proteomes" id="UP000033423"/>
    </source>
</evidence>
<protein>
    <submittedName>
        <fullName evidence="1">Uncharacterized protein</fullName>
    </submittedName>
</protein>
<comment type="caution">
    <text evidence="1">The sequence shown here is derived from an EMBL/GenBank/DDBJ whole genome shotgun (WGS) entry which is preliminary data.</text>
</comment>
<proteinExistence type="predicted"/>
<organism evidence="1 2">
    <name type="scientific">Candidatus Magnetobacterium bavaricum</name>
    <dbReference type="NCBI Taxonomy" id="29290"/>
    <lineage>
        <taxon>Bacteria</taxon>
        <taxon>Pseudomonadati</taxon>
        <taxon>Nitrospirota</taxon>
        <taxon>Thermodesulfovibrionia</taxon>
        <taxon>Thermodesulfovibrionales</taxon>
        <taxon>Candidatus Magnetobacteriaceae</taxon>
        <taxon>Candidatus Magnetobacterium</taxon>
    </lineage>
</organism>
<evidence type="ECO:0000313" key="1">
    <source>
        <dbReference type="EMBL" id="KJU84214.1"/>
    </source>
</evidence>
<reference evidence="1 2" key="1">
    <citation type="submission" date="2015-02" db="EMBL/GenBank/DDBJ databases">
        <title>Single-cell genomics of uncultivated deep-branching MTB reveals a conserved set of magnetosome genes.</title>
        <authorList>
            <person name="Kolinko S."/>
            <person name="Richter M."/>
            <person name="Glockner F.O."/>
            <person name="Brachmann A."/>
            <person name="Schuler D."/>
        </authorList>
    </citation>
    <scope>NUCLEOTIDE SEQUENCE [LARGE SCALE GENOMIC DNA]</scope>
    <source>
        <strain evidence="1">TM-1</strain>
    </source>
</reference>
<keyword evidence="2" id="KW-1185">Reference proteome</keyword>
<dbReference type="AlphaFoldDB" id="A0A0F3GQF2"/>
<gene>
    <name evidence="1" type="ORF">MBAV_003591</name>
</gene>